<dbReference type="Gene3D" id="3.30.565.10">
    <property type="entry name" value="Histidine kinase-like ATPase, C-terminal domain"/>
    <property type="match status" value="1"/>
</dbReference>
<evidence type="ECO:0000313" key="9">
    <source>
        <dbReference type="Proteomes" id="UP000176050"/>
    </source>
</evidence>
<protein>
    <recommendedName>
        <fullName evidence="2">histidine kinase</fullName>
        <ecNumber evidence="2">2.7.13.3</ecNumber>
    </recommendedName>
</protein>
<dbReference type="Pfam" id="PF02518">
    <property type="entry name" value="HATPase_c"/>
    <property type="match status" value="1"/>
</dbReference>
<dbReference type="KEGG" id="lul:LPB138_13055"/>
<evidence type="ECO:0000256" key="6">
    <source>
        <dbReference type="SAM" id="Phobius"/>
    </source>
</evidence>
<dbReference type="InterPro" id="IPR003594">
    <property type="entry name" value="HATPase_dom"/>
</dbReference>
<feature type="transmembrane region" description="Helical" evidence="6">
    <location>
        <begin position="7"/>
        <end position="24"/>
    </location>
</feature>
<dbReference type="InterPro" id="IPR036097">
    <property type="entry name" value="HisK_dim/P_sf"/>
</dbReference>
<reference evidence="8 9" key="1">
    <citation type="submission" date="2016-10" db="EMBL/GenBank/DDBJ databases">
        <title>Lutibacter sp. LPB0138, isolated from marine gastropod.</title>
        <authorList>
            <person name="Kim E."/>
            <person name="Yi H."/>
        </authorList>
    </citation>
    <scope>NUCLEOTIDE SEQUENCE [LARGE SCALE GENOMIC DNA]</scope>
    <source>
        <strain evidence="8 9">LPB0138</strain>
    </source>
</reference>
<comment type="catalytic activity">
    <reaction evidence="1">
        <text>ATP + protein L-histidine = ADP + protein N-phospho-L-histidine.</text>
        <dbReference type="EC" id="2.7.13.3"/>
    </reaction>
</comment>
<dbReference type="SMART" id="SM00387">
    <property type="entry name" value="HATPase_c"/>
    <property type="match status" value="1"/>
</dbReference>
<sequence length="423" mass="48931">MMNKRKLFIVIFIISVVGLAYIQYQYLRIGLNLAKVQFNEKISKTADDIKLTLSERNQLTVLLEKAITDDETYFKLSIDSVQDASKFFLNDYLSEQLVANGIKTDFAYQIFSKDSAYYFKSKKIISNDDIISYPIQLEGYLPEKLEKRLVLELQFEDLNNYFLFQLNGLTIPSILFMLAIITVIFWVLKSFYWQQNVITTTNEFINNLTHELKTPVFSIGLATKILEKGLDQGKKHILDIINQQNDRLKNHIDKVLELASLEQNRSVFDLKIIDFKPQLEKLCEEFKLFSKIEEVNFDYVLIGENYSIRAEIFHLENAINNLLDNAKKYTLKNPKIKLAAKIQGRYLVIIISDNGIGIDKKDVNRIFKKYYRVGNSTIHDVKGYGIGLNYVKTVIKKHKGSIDVESEVGVGTKMIIKIPIDKK</sequence>
<gene>
    <name evidence="8" type="ORF">LPB138_13055</name>
</gene>
<dbReference type="SUPFAM" id="SSF47384">
    <property type="entry name" value="Homodimeric domain of signal transducing histidine kinase"/>
    <property type="match status" value="1"/>
</dbReference>
<dbReference type="AlphaFoldDB" id="A0A1D8PAC3"/>
<dbReference type="CDD" id="cd00082">
    <property type="entry name" value="HisKA"/>
    <property type="match status" value="1"/>
</dbReference>
<dbReference type="PANTHER" id="PTHR43547:SF2">
    <property type="entry name" value="HYBRID SIGNAL TRANSDUCTION HISTIDINE KINASE C"/>
    <property type="match status" value="1"/>
</dbReference>
<dbReference type="EMBL" id="CP017478">
    <property type="protein sequence ID" value="AOW21548.1"/>
    <property type="molecule type" value="Genomic_DNA"/>
</dbReference>
<dbReference type="Gene3D" id="1.10.287.130">
    <property type="match status" value="1"/>
</dbReference>
<dbReference type="FunFam" id="3.30.565.10:FF:000006">
    <property type="entry name" value="Sensor histidine kinase WalK"/>
    <property type="match status" value="1"/>
</dbReference>
<proteinExistence type="predicted"/>
<evidence type="ECO:0000256" key="3">
    <source>
        <dbReference type="ARBA" id="ARBA00022553"/>
    </source>
</evidence>
<keyword evidence="6" id="KW-0472">Membrane</keyword>
<dbReference type="GO" id="GO:0000155">
    <property type="term" value="F:phosphorelay sensor kinase activity"/>
    <property type="evidence" value="ECO:0007669"/>
    <property type="project" value="InterPro"/>
</dbReference>
<feature type="domain" description="Histidine kinase" evidence="7">
    <location>
        <begin position="207"/>
        <end position="422"/>
    </location>
</feature>
<dbReference type="InterPro" id="IPR003661">
    <property type="entry name" value="HisK_dim/P_dom"/>
</dbReference>
<keyword evidence="6" id="KW-0812">Transmembrane</keyword>
<evidence type="ECO:0000313" key="8">
    <source>
        <dbReference type="EMBL" id="AOW21548.1"/>
    </source>
</evidence>
<dbReference type="PROSITE" id="PS50109">
    <property type="entry name" value="HIS_KIN"/>
    <property type="match status" value="1"/>
</dbReference>
<organism evidence="8 9">
    <name type="scientific">Urechidicola croceus</name>
    <dbReference type="NCBI Taxonomy" id="1850246"/>
    <lineage>
        <taxon>Bacteria</taxon>
        <taxon>Pseudomonadati</taxon>
        <taxon>Bacteroidota</taxon>
        <taxon>Flavobacteriia</taxon>
        <taxon>Flavobacteriales</taxon>
        <taxon>Flavobacteriaceae</taxon>
        <taxon>Urechidicola</taxon>
    </lineage>
</organism>
<dbReference type="Proteomes" id="UP000176050">
    <property type="component" value="Chromosome"/>
</dbReference>
<feature type="transmembrane region" description="Helical" evidence="6">
    <location>
        <begin position="169"/>
        <end position="188"/>
    </location>
</feature>
<dbReference type="InterPro" id="IPR004358">
    <property type="entry name" value="Sig_transdc_His_kin-like_C"/>
</dbReference>
<keyword evidence="4" id="KW-0808">Transferase</keyword>
<dbReference type="InterPro" id="IPR005467">
    <property type="entry name" value="His_kinase_dom"/>
</dbReference>
<dbReference type="STRING" id="1850246.LPB138_13055"/>
<dbReference type="PRINTS" id="PR00344">
    <property type="entry name" value="BCTRLSENSOR"/>
</dbReference>
<dbReference type="PANTHER" id="PTHR43547">
    <property type="entry name" value="TWO-COMPONENT HISTIDINE KINASE"/>
    <property type="match status" value="1"/>
</dbReference>
<dbReference type="SUPFAM" id="SSF55874">
    <property type="entry name" value="ATPase domain of HSP90 chaperone/DNA topoisomerase II/histidine kinase"/>
    <property type="match status" value="1"/>
</dbReference>
<keyword evidence="3" id="KW-0597">Phosphoprotein</keyword>
<evidence type="ECO:0000256" key="4">
    <source>
        <dbReference type="ARBA" id="ARBA00022679"/>
    </source>
</evidence>
<dbReference type="EC" id="2.7.13.3" evidence="2"/>
<evidence type="ECO:0000256" key="1">
    <source>
        <dbReference type="ARBA" id="ARBA00000085"/>
    </source>
</evidence>
<accession>A0A1D8PAC3</accession>
<evidence type="ECO:0000256" key="5">
    <source>
        <dbReference type="ARBA" id="ARBA00022777"/>
    </source>
</evidence>
<keyword evidence="9" id="KW-1185">Reference proteome</keyword>
<dbReference type="InterPro" id="IPR036890">
    <property type="entry name" value="HATPase_C_sf"/>
</dbReference>
<evidence type="ECO:0000259" key="7">
    <source>
        <dbReference type="PROSITE" id="PS50109"/>
    </source>
</evidence>
<dbReference type="CDD" id="cd00075">
    <property type="entry name" value="HATPase"/>
    <property type="match status" value="1"/>
</dbReference>
<evidence type="ECO:0000256" key="2">
    <source>
        <dbReference type="ARBA" id="ARBA00012438"/>
    </source>
</evidence>
<name>A0A1D8PAC3_9FLAO</name>
<keyword evidence="5 8" id="KW-0418">Kinase</keyword>
<dbReference type="Pfam" id="PF00512">
    <property type="entry name" value="HisKA"/>
    <property type="match status" value="1"/>
</dbReference>
<dbReference type="SMART" id="SM00388">
    <property type="entry name" value="HisKA"/>
    <property type="match status" value="1"/>
</dbReference>
<keyword evidence="6" id="KW-1133">Transmembrane helix</keyword>